<protein>
    <submittedName>
        <fullName evidence="4">Phosphoglycerate mutase-like protein</fullName>
    </submittedName>
</protein>
<evidence type="ECO:0000256" key="3">
    <source>
        <dbReference type="SAM" id="SignalP"/>
    </source>
</evidence>
<feature type="chain" id="PRO_5008058832" evidence="3">
    <location>
        <begin position="18"/>
        <end position="590"/>
    </location>
</feature>
<proteinExistence type="inferred from homology"/>
<sequence>MLLSSLALLAAARAVQGQTYGTEINNYGTVAFIRTGERTPWVRSGTETLSALGAQQMLELGNNFRGRYIDRNSGATRLGVRPIEGMAPHLLNPDQLYIQTLEKPYLVAAAQAFMQGLYPQYSLNETNNGVSPDAVWLLANGSTVGYPLDGYQYANIMTMSENDPGSIYLDGHDQCPRAWLESANYEGTEDFLSTQAAESAFYQSLSLSWFNDDLPEPMLDYSNAYGIYDSLAYHKTHDINTSKDLNNPDNAGVFDKVEALANQDAYYRYGNVSSDTDSTSATRAIAGRTAAGLITKRFEKIVDNEGNTTNGMSQPLNLLFGEYDVMLSLLSVLDADYYQSGSIRQEIPDFASALIFELFTTGNNTADNADNLWVRFSFHNGTDGYTDTAPQAYSIFRNGPSHDAITWREFSDSMARVTIRQSRDWCEACSSQSVFCPVVDTTGSLTTAETPRSKISPVVAGVIGAVVTLAVAALLFGLAMLLGGLRMHRVERRRHSSSLGGFKGSAKLASDPDLGLANKGVVPASNDPFADPAPSAGVGANKRVMHERVGSWELRAKEGPSQGESPRGSFEAIEAAMGRPVQAVQPLERI</sequence>
<dbReference type="InterPro" id="IPR000560">
    <property type="entry name" value="His_Pase_clade-2"/>
</dbReference>
<dbReference type="Proteomes" id="UP000077069">
    <property type="component" value="Unassembled WGS sequence"/>
</dbReference>
<name>A0A177D0J5_9PLEO</name>
<dbReference type="Pfam" id="PF00328">
    <property type="entry name" value="His_Phos_2"/>
    <property type="match status" value="1"/>
</dbReference>
<evidence type="ECO:0000313" key="4">
    <source>
        <dbReference type="EMBL" id="OAG12928.1"/>
    </source>
</evidence>
<keyword evidence="2" id="KW-0472">Membrane</keyword>
<evidence type="ECO:0000256" key="2">
    <source>
        <dbReference type="SAM" id="Phobius"/>
    </source>
</evidence>
<dbReference type="AlphaFoldDB" id="A0A177D0J5"/>
<dbReference type="GO" id="GO:0016791">
    <property type="term" value="F:phosphatase activity"/>
    <property type="evidence" value="ECO:0007669"/>
    <property type="project" value="TreeGrafter"/>
</dbReference>
<keyword evidence="2" id="KW-1133">Transmembrane helix</keyword>
<gene>
    <name evidence="4" type="ORF">CC84DRAFT_166045</name>
</gene>
<dbReference type="InParanoid" id="A0A177D0J5"/>
<dbReference type="PANTHER" id="PTHR11567:SF127">
    <property type="entry name" value="HISTIDINE ACID PHOSPHATASE"/>
    <property type="match status" value="1"/>
</dbReference>
<evidence type="ECO:0000313" key="5">
    <source>
        <dbReference type="Proteomes" id="UP000077069"/>
    </source>
</evidence>
<dbReference type="InterPro" id="IPR050645">
    <property type="entry name" value="Histidine_acid_phosphatase"/>
</dbReference>
<dbReference type="STRING" id="1460663.A0A177D0J5"/>
<accession>A0A177D0J5</accession>
<organism evidence="4 5">
    <name type="scientific">Paraphaeosphaeria sporulosa</name>
    <dbReference type="NCBI Taxonomy" id="1460663"/>
    <lineage>
        <taxon>Eukaryota</taxon>
        <taxon>Fungi</taxon>
        <taxon>Dikarya</taxon>
        <taxon>Ascomycota</taxon>
        <taxon>Pezizomycotina</taxon>
        <taxon>Dothideomycetes</taxon>
        <taxon>Pleosporomycetidae</taxon>
        <taxon>Pleosporales</taxon>
        <taxon>Massarineae</taxon>
        <taxon>Didymosphaeriaceae</taxon>
        <taxon>Paraphaeosphaeria</taxon>
    </lineage>
</organism>
<dbReference type="OrthoDB" id="258392at2759"/>
<keyword evidence="2" id="KW-0812">Transmembrane</keyword>
<dbReference type="InterPro" id="IPR029033">
    <property type="entry name" value="His_PPase_superfam"/>
</dbReference>
<evidence type="ECO:0000256" key="1">
    <source>
        <dbReference type="ARBA" id="ARBA00005375"/>
    </source>
</evidence>
<dbReference type="SUPFAM" id="SSF53254">
    <property type="entry name" value="Phosphoglycerate mutase-like"/>
    <property type="match status" value="1"/>
</dbReference>
<dbReference type="EMBL" id="KV441548">
    <property type="protein sequence ID" value="OAG12928.1"/>
    <property type="molecule type" value="Genomic_DNA"/>
</dbReference>
<dbReference type="RefSeq" id="XP_018043293.1">
    <property type="nucleotide sequence ID" value="XM_018185443.1"/>
</dbReference>
<feature type="signal peptide" evidence="3">
    <location>
        <begin position="1"/>
        <end position="17"/>
    </location>
</feature>
<dbReference type="Gene3D" id="3.40.50.1240">
    <property type="entry name" value="Phosphoglycerate mutase-like"/>
    <property type="match status" value="1"/>
</dbReference>
<reference evidence="4 5" key="1">
    <citation type="submission" date="2016-05" db="EMBL/GenBank/DDBJ databases">
        <title>Comparative analysis of secretome profiles of manganese(II)-oxidizing ascomycete fungi.</title>
        <authorList>
            <consortium name="DOE Joint Genome Institute"/>
            <person name="Zeiner C.A."/>
            <person name="Purvine S.O."/>
            <person name="Zink E.M."/>
            <person name="Wu S."/>
            <person name="Pasa-Tolic L."/>
            <person name="Chaput D.L."/>
            <person name="Haridas S."/>
            <person name="Grigoriev I.V."/>
            <person name="Santelli C.M."/>
            <person name="Hansel C.M."/>
        </authorList>
    </citation>
    <scope>NUCLEOTIDE SEQUENCE [LARGE SCALE GENOMIC DNA]</scope>
    <source>
        <strain evidence="4 5">AP3s5-JAC2a</strain>
    </source>
</reference>
<dbReference type="PANTHER" id="PTHR11567">
    <property type="entry name" value="ACID PHOSPHATASE-RELATED"/>
    <property type="match status" value="1"/>
</dbReference>
<dbReference type="GeneID" id="28768929"/>
<feature type="transmembrane region" description="Helical" evidence="2">
    <location>
        <begin position="458"/>
        <end position="485"/>
    </location>
</feature>
<keyword evidence="3" id="KW-0732">Signal</keyword>
<comment type="similarity">
    <text evidence="1">Belongs to the histidine acid phosphatase family.</text>
</comment>
<keyword evidence="5" id="KW-1185">Reference proteome</keyword>